<dbReference type="RefSeq" id="XP_035687703.1">
    <property type="nucleotide sequence ID" value="XM_035831810.1"/>
</dbReference>
<protein>
    <submittedName>
        <fullName evidence="4">Heparan-alpha-glucosaminide N-acetyltransferase-like isoform X1</fullName>
    </submittedName>
</protein>
<reference evidence="3" key="1">
    <citation type="journal article" date="2020" name="Nat. Ecol. Evol.">
        <title>Deeply conserved synteny resolves early events in vertebrate evolution.</title>
        <authorList>
            <person name="Simakov O."/>
            <person name="Marletaz F."/>
            <person name="Yue J.X."/>
            <person name="O'Connell B."/>
            <person name="Jenkins J."/>
            <person name="Brandt A."/>
            <person name="Calef R."/>
            <person name="Tung C.H."/>
            <person name="Huang T.K."/>
            <person name="Schmutz J."/>
            <person name="Satoh N."/>
            <person name="Yu J.K."/>
            <person name="Putnam N.H."/>
            <person name="Green R.E."/>
            <person name="Rokhsar D.S."/>
        </authorList>
    </citation>
    <scope>NUCLEOTIDE SEQUENCE [LARGE SCALE GENOMIC DNA]</scope>
    <source>
        <strain evidence="3">S238N-H82</strain>
    </source>
</reference>
<proteinExistence type="predicted"/>
<dbReference type="AlphaFoldDB" id="A0A9J7LRH9"/>
<reference evidence="4" key="2">
    <citation type="submission" date="2025-08" db="UniProtKB">
        <authorList>
            <consortium name="RefSeq"/>
        </authorList>
    </citation>
    <scope>IDENTIFICATION</scope>
    <source>
        <strain evidence="4">S238N-H82</strain>
        <tissue evidence="4">Testes</tissue>
    </source>
</reference>
<keyword evidence="2" id="KW-0812">Transmembrane</keyword>
<dbReference type="OrthoDB" id="2149840at2759"/>
<feature type="region of interest" description="Disordered" evidence="1">
    <location>
        <begin position="150"/>
        <end position="177"/>
    </location>
</feature>
<accession>A0A9J7LRH9</accession>
<feature type="transmembrane region" description="Helical" evidence="2">
    <location>
        <begin position="215"/>
        <end position="240"/>
    </location>
</feature>
<dbReference type="KEGG" id="bfo:118423594"/>
<name>A0A9J7LRH9_BRAFL</name>
<evidence type="ECO:0000256" key="2">
    <source>
        <dbReference type="SAM" id="Phobius"/>
    </source>
</evidence>
<feature type="transmembrane region" description="Helical" evidence="2">
    <location>
        <begin position="421"/>
        <end position="444"/>
    </location>
</feature>
<evidence type="ECO:0000313" key="3">
    <source>
        <dbReference type="Proteomes" id="UP000001554"/>
    </source>
</evidence>
<dbReference type="Proteomes" id="UP000001554">
    <property type="component" value="Chromosome 9"/>
</dbReference>
<feature type="transmembrane region" description="Helical" evidence="2">
    <location>
        <begin position="553"/>
        <end position="572"/>
    </location>
</feature>
<gene>
    <name evidence="4" type="primary">LOC118423594</name>
</gene>
<dbReference type="OMA" id="CHQCLYQ"/>
<dbReference type="PANTHER" id="PTHR31061:SF24">
    <property type="entry name" value="LD22376P"/>
    <property type="match status" value="1"/>
</dbReference>
<evidence type="ECO:0000313" key="4">
    <source>
        <dbReference type="RefSeq" id="XP_035687703.1"/>
    </source>
</evidence>
<organism evidence="3 4">
    <name type="scientific">Branchiostoma floridae</name>
    <name type="common">Florida lancelet</name>
    <name type="synonym">Amphioxus</name>
    <dbReference type="NCBI Taxonomy" id="7739"/>
    <lineage>
        <taxon>Eukaryota</taxon>
        <taxon>Metazoa</taxon>
        <taxon>Chordata</taxon>
        <taxon>Cephalochordata</taxon>
        <taxon>Leptocardii</taxon>
        <taxon>Amphioxiformes</taxon>
        <taxon>Branchiostomatidae</taxon>
        <taxon>Branchiostoma</taxon>
    </lineage>
</organism>
<evidence type="ECO:0000256" key="1">
    <source>
        <dbReference type="SAM" id="MobiDB-lite"/>
    </source>
</evidence>
<feature type="transmembrane region" description="Helical" evidence="2">
    <location>
        <begin position="188"/>
        <end position="209"/>
    </location>
</feature>
<keyword evidence="3" id="KW-1185">Reference proteome</keyword>
<feature type="transmembrane region" description="Helical" evidence="2">
    <location>
        <begin position="108"/>
        <end position="130"/>
    </location>
</feature>
<feature type="compositionally biased region" description="Polar residues" evidence="1">
    <location>
        <begin position="163"/>
        <end position="173"/>
    </location>
</feature>
<keyword evidence="2" id="KW-0472">Membrane</keyword>
<feature type="transmembrane region" description="Helical" evidence="2">
    <location>
        <begin position="515"/>
        <end position="533"/>
    </location>
</feature>
<feature type="transmembrane region" description="Helical" evidence="2">
    <location>
        <begin position="451"/>
        <end position="468"/>
    </location>
</feature>
<keyword evidence="2" id="KW-1133">Transmembrane helix</keyword>
<feature type="compositionally biased region" description="Basic and acidic residues" evidence="1">
    <location>
        <begin position="150"/>
        <end position="162"/>
    </location>
</feature>
<dbReference type="PANTHER" id="PTHR31061">
    <property type="entry name" value="LD22376P"/>
    <property type="match status" value="1"/>
</dbReference>
<feature type="transmembrane region" description="Helical" evidence="2">
    <location>
        <begin position="337"/>
        <end position="357"/>
    </location>
</feature>
<sequence>MIDLERDTALLHVTNAYPTTVDVLLQSSDCYKCRLVPVASLSNGGTADVITDTVYPANIAVVEQNTSLSLCSLSYHFGEYGHYVLNIPPHETSPCEISVTQDPADTYLAIWVACGVYAVLVLLFNVFLWVRRRPWFTKLTCWQNDVEDNETQRGRQSQDIEMRSNSTPESEQGLTEKKARERLRSLDTFRGLCITVMLFVNFGGGGYWIFQHPTWNGLTIADTVFPWFVFIMGTSMALSFRGMRKRTSTRRVVFRVITRSAKLFLVGFFLNAGHGRNDLGTVRVPGVLQRLSIAYLVSGFIECFVGKERKSSDERSRLTNPTLQKIHNALRDIVDNWAAWLLHLLILVIHLIITFLLPVPGCPTGYLGPGGPLLGDGVEYLNCTGGAAGYIDRLILGSHMYQTPTVRVFYKTKVAFDPEGILGSLTTIFNCFLGLQAGKILVYYKEHSSRIIRWGLWAVLMGLLATLLCKGTQNDGWIPVNKNLWSLSYVLALCSMAYLLLALCYLLVDVKKWWSGWPFYCCGMNSILLYAGQNILYDYFPFFWRGVPLTHPHLLTMDLVGTTLWVIIAVYLHHIKFYVKI</sequence>
<dbReference type="GeneID" id="118423594"/>
<feature type="transmembrane region" description="Helical" evidence="2">
    <location>
        <begin position="488"/>
        <end position="508"/>
    </location>
</feature>